<proteinExistence type="predicted"/>
<comment type="caution">
    <text evidence="1">The sequence shown here is derived from an EMBL/GenBank/DDBJ whole genome shotgun (WGS) entry which is preliminary data.</text>
</comment>
<reference evidence="1" key="1">
    <citation type="journal article" date="2019" name="bioRxiv">
        <title>The Genome of the Zebra Mussel, Dreissena polymorpha: A Resource for Invasive Species Research.</title>
        <authorList>
            <person name="McCartney M.A."/>
            <person name="Auch B."/>
            <person name="Kono T."/>
            <person name="Mallez S."/>
            <person name="Zhang Y."/>
            <person name="Obille A."/>
            <person name="Becker A."/>
            <person name="Abrahante J.E."/>
            <person name="Garbe J."/>
            <person name="Badalamenti J.P."/>
            <person name="Herman A."/>
            <person name="Mangelson H."/>
            <person name="Liachko I."/>
            <person name="Sullivan S."/>
            <person name="Sone E.D."/>
            <person name="Koren S."/>
            <person name="Silverstein K.A.T."/>
            <person name="Beckman K.B."/>
            <person name="Gohl D.M."/>
        </authorList>
    </citation>
    <scope>NUCLEOTIDE SEQUENCE</scope>
    <source>
        <strain evidence="1">Duluth1</strain>
        <tissue evidence="1">Whole animal</tissue>
    </source>
</reference>
<dbReference type="EMBL" id="JAIWYP010000011">
    <property type="protein sequence ID" value="KAH3738633.1"/>
    <property type="molecule type" value="Genomic_DNA"/>
</dbReference>
<dbReference type="Proteomes" id="UP000828390">
    <property type="component" value="Unassembled WGS sequence"/>
</dbReference>
<protein>
    <submittedName>
        <fullName evidence="1">Uncharacterized protein</fullName>
    </submittedName>
</protein>
<name>A0A9D4D7G7_DREPO</name>
<gene>
    <name evidence="1" type="ORF">DPMN_045272</name>
</gene>
<keyword evidence="2" id="KW-1185">Reference proteome</keyword>
<evidence type="ECO:0000313" key="1">
    <source>
        <dbReference type="EMBL" id="KAH3738633.1"/>
    </source>
</evidence>
<organism evidence="1 2">
    <name type="scientific">Dreissena polymorpha</name>
    <name type="common">Zebra mussel</name>
    <name type="synonym">Mytilus polymorpha</name>
    <dbReference type="NCBI Taxonomy" id="45954"/>
    <lineage>
        <taxon>Eukaryota</taxon>
        <taxon>Metazoa</taxon>
        <taxon>Spiralia</taxon>
        <taxon>Lophotrochozoa</taxon>
        <taxon>Mollusca</taxon>
        <taxon>Bivalvia</taxon>
        <taxon>Autobranchia</taxon>
        <taxon>Heteroconchia</taxon>
        <taxon>Euheterodonta</taxon>
        <taxon>Imparidentia</taxon>
        <taxon>Neoheterodontei</taxon>
        <taxon>Myida</taxon>
        <taxon>Dreissenoidea</taxon>
        <taxon>Dreissenidae</taxon>
        <taxon>Dreissena</taxon>
    </lineage>
</organism>
<dbReference type="AlphaFoldDB" id="A0A9D4D7G7"/>
<evidence type="ECO:0000313" key="2">
    <source>
        <dbReference type="Proteomes" id="UP000828390"/>
    </source>
</evidence>
<sequence length="74" mass="8724">MNHSPSTIRLIVKTCCIHHNLMTIRYPTLQNALVDHDVKRRSGSWGMEKRSQLGRYQECQYQAPQHSNQKKARF</sequence>
<accession>A0A9D4D7G7</accession>
<reference evidence="1" key="2">
    <citation type="submission" date="2020-11" db="EMBL/GenBank/DDBJ databases">
        <authorList>
            <person name="McCartney M.A."/>
            <person name="Auch B."/>
            <person name="Kono T."/>
            <person name="Mallez S."/>
            <person name="Becker A."/>
            <person name="Gohl D.M."/>
            <person name="Silverstein K.A.T."/>
            <person name="Koren S."/>
            <person name="Bechman K.B."/>
            <person name="Herman A."/>
            <person name="Abrahante J.E."/>
            <person name="Garbe J."/>
        </authorList>
    </citation>
    <scope>NUCLEOTIDE SEQUENCE</scope>
    <source>
        <strain evidence="1">Duluth1</strain>
        <tissue evidence="1">Whole animal</tissue>
    </source>
</reference>